<sequence>MDRRYRSWLTPEGAEKIAKEGDHILKAKLPQLRESGSSPKERIDLLRRVLYLNQLLNYNGNPESKYTYEIKGGI</sequence>
<proteinExistence type="predicted"/>
<comment type="caution">
    <text evidence="1">The sequence shown here is derived from an EMBL/GenBank/DDBJ whole genome shotgun (WGS) entry which is preliminary data.</text>
</comment>
<dbReference type="Proteomes" id="UP000316208">
    <property type="component" value="Unassembled WGS sequence"/>
</dbReference>
<organism evidence="1 2">
    <name type="scientific">Paenibacillus popilliae</name>
    <name type="common">Bacillus popilliae</name>
    <dbReference type="NCBI Taxonomy" id="78057"/>
    <lineage>
        <taxon>Bacteria</taxon>
        <taxon>Bacillati</taxon>
        <taxon>Bacillota</taxon>
        <taxon>Bacilli</taxon>
        <taxon>Bacillales</taxon>
        <taxon>Paenibacillaceae</taxon>
        <taxon>Paenibacillus</taxon>
    </lineage>
</organism>
<accession>A0ABY3AVG6</accession>
<evidence type="ECO:0000313" key="1">
    <source>
        <dbReference type="EMBL" id="TQR46736.1"/>
    </source>
</evidence>
<gene>
    <name evidence="1" type="ORF">C7Y44_03520</name>
</gene>
<dbReference type="RefSeq" id="WP_142542910.1">
    <property type="nucleotide sequence ID" value="NZ_SADY01000001.1"/>
</dbReference>
<keyword evidence="2" id="KW-1185">Reference proteome</keyword>
<protein>
    <submittedName>
        <fullName evidence="1">Uncharacterized protein</fullName>
    </submittedName>
</protein>
<dbReference type="EMBL" id="SADY01000001">
    <property type="protein sequence ID" value="TQR46736.1"/>
    <property type="molecule type" value="Genomic_DNA"/>
</dbReference>
<evidence type="ECO:0000313" key="2">
    <source>
        <dbReference type="Proteomes" id="UP000316208"/>
    </source>
</evidence>
<name>A0ABY3AVG6_PAEPP</name>
<reference evidence="1 2" key="1">
    <citation type="submission" date="2018-03" db="EMBL/GenBank/DDBJ databases">
        <title>Aerobic endospore-forming bacteria genome sequencing and assembly.</title>
        <authorList>
            <person name="Cavalcante D.A."/>
            <person name="Driks A."/>
            <person name="Putonti C."/>
            <person name="De-Souza M.T."/>
        </authorList>
    </citation>
    <scope>NUCLEOTIDE SEQUENCE [LARGE SCALE GENOMIC DNA]</scope>
    <source>
        <strain evidence="1 2">SDF0028</strain>
    </source>
</reference>